<reference evidence="1" key="1">
    <citation type="journal article" date="2021" name="PeerJ">
        <title>Extensive microbial diversity within the chicken gut microbiome revealed by metagenomics and culture.</title>
        <authorList>
            <person name="Gilroy R."/>
            <person name="Ravi A."/>
            <person name="Getino M."/>
            <person name="Pursley I."/>
            <person name="Horton D.L."/>
            <person name="Alikhan N.F."/>
            <person name="Baker D."/>
            <person name="Gharbi K."/>
            <person name="Hall N."/>
            <person name="Watson M."/>
            <person name="Adriaenssens E.M."/>
            <person name="Foster-Nyarko E."/>
            <person name="Jarju S."/>
            <person name="Secka A."/>
            <person name="Antonio M."/>
            <person name="Oren A."/>
            <person name="Chaudhuri R.R."/>
            <person name="La Ragione R."/>
            <person name="Hildebrand F."/>
            <person name="Pallen M.J."/>
        </authorList>
    </citation>
    <scope>NUCLEOTIDE SEQUENCE</scope>
    <source>
        <strain evidence="1">ChiGjej6B6-1540</strain>
    </source>
</reference>
<dbReference type="Proteomes" id="UP000824192">
    <property type="component" value="Unassembled WGS sequence"/>
</dbReference>
<organism evidence="1 2">
    <name type="scientific">Candidatus Flavonifractor merdipullorum</name>
    <dbReference type="NCBI Taxonomy" id="2838590"/>
    <lineage>
        <taxon>Bacteria</taxon>
        <taxon>Bacillati</taxon>
        <taxon>Bacillota</taxon>
        <taxon>Clostridia</taxon>
        <taxon>Eubacteriales</taxon>
        <taxon>Oscillospiraceae</taxon>
        <taxon>Flavonifractor</taxon>
    </lineage>
</organism>
<name>A0A9D1UP86_9FIRM</name>
<evidence type="ECO:0000313" key="1">
    <source>
        <dbReference type="EMBL" id="HIW93931.1"/>
    </source>
</evidence>
<protein>
    <submittedName>
        <fullName evidence="1">Uncharacterized protein</fullName>
    </submittedName>
</protein>
<sequence>MKKIKEAGSGAAGIPAQEELDALNALNHTSLKAEDVYVFCVRLCDNEVDRDHERFPRETLEQLAPLFVGKCGIFDHNWSAREQVGRIYRTELVEEPKLYTTAGDPYCYLKGWAYMLRTPESASLIAEIEGGIKKEVSVGCSVSRAVCSICGADIHDRESCAHVKGRVYDGKRCWAELLDATDAYEWSFVAVPAQVNAGVIKGMKMDRLEQLEREAQTGRRYLSALRKEVVRLGGMVQPELRHEVLTAIAGRLEEDELENLRKVYEMQARKLCPDGPQLWDNTTRQQERDDPFLI</sequence>
<accession>A0A9D1UP86</accession>
<evidence type="ECO:0000313" key="2">
    <source>
        <dbReference type="Proteomes" id="UP000824192"/>
    </source>
</evidence>
<proteinExistence type="predicted"/>
<dbReference type="AlphaFoldDB" id="A0A9D1UP86"/>
<dbReference type="EMBL" id="DXGA01000106">
    <property type="protein sequence ID" value="HIW93931.1"/>
    <property type="molecule type" value="Genomic_DNA"/>
</dbReference>
<gene>
    <name evidence="1" type="ORF">H9868_05250</name>
</gene>
<reference evidence="1" key="2">
    <citation type="submission" date="2021-04" db="EMBL/GenBank/DDBJ databases">
        <authorList>
            <person name="Gilroy R."/>
        </authorList>
    </citation>
    <scope>NUCLEOTIDE SEQUENCE</scope>
    <source>
        <strain evidence="1">ChiGjej6B6-1540</strain>
    </source>
</reference>
<comment type="caution">
    <text evidence="1">The sequence shown here is derived from an EMBL/GenBank/DDBJ whole genome shotgun (WGS) entry which is preliminary data.</text>
</comment>